<evidence type="ECO:0000256" key="1">
    <source>
        <dbReference type="SAM" id="SignalP"/>
    </source>
</evidence>
<gene>
    <name evidence="2" type="ORF">P875_00010052</name>
</gene>
<keyword evidence="1" id="KW-0732">Signal</keyword>
<name>A0A0F0ICX0_ASPPU</name>
<proteinExistence type="predicted"/>
<organism evidence="2 3">
    <name type="scientific">Aspergillus parasiticus (strain ATCC 56775 / NRRL 5862 / SRRC 143 / SU-1)</name>
    <dbReference type="NCBI Taxonomy" id="1403190"/>
    <lineage>
        <taxon>Eukaryota</taxon>
        <taxon>Fungi</taxon>
        <taxon>Dikarya</taxon>
        <taxon>Ascomycota</taxon>
        <taxon>Pezizomycotina</taxon>
        <taxon>Eurotiomycetes</taxon>
        <taxon>Eurotiomycetidae</taxon>
        <taxon>Eurotiales</taxon>
        <taxon>Aspergillaceae</taxon>
        <taxon>Aspergillus</taxon>
        <taxon>Aspergillus subgen. Circumdati</taxon>
    </lineage>
</organism>
<comment type="caution">
    <text evidence="2">The sequence shown here is derived from an EMBL/GenBank/DDBJ whole genome shotgun (WGS) entry which is preliminary data.</text>
</comment>
<sequence>MKITATIGLLFTLLTTSASATPFYYGWSDSVTLQLSNDWSGRHAEASVSTDGRPHAIEELFDNSDLEKDGKIFATSAQLTKFHHNTICRVLQNQPRVEVTLDDEHTWSFLDRGAWVDVHRGVVICFEK</sequence>
<dbReference type="EMBL" id="JZEE01000359">
    <property type="protein sequence ID" value="KJK65639.1"/>
    <property type="molecule type" value="Genomic_DNA"/>
</dbReference>
<evidence type="ECO:0000313" key="2">
    <source>
        <dbReference type="EMBL" id="KJK65639.1"/>
    </source>
</evidence>
<protein>
    <submittedName>
        <fullName evidence="2">Uncharacterized protein</fullName>
    </submittedName>
</protein>
<feature type="signal peptide" evidence="1">
    <location>
        <begin position="1"/>
        <end position="20"/>
    </location>
</feature>
<reference evidence="2 3" key="1">
    <citation type="submission" date="2015-02" db="EMBL/GenBank/DDBJ databases">
        <title>Draft genome sequence of Aspergillus parasiticus SU-1.</title>
        <authorList>
            <person name="Yu J."/>
            <person name="Fedorova N."/>
            <person name="Yin Y."/>
            <person name="Losada L."/>
            <person name="Zafar N."/>
            <person name="Taujale R."/>
            <person name="Ehrlich K.C."/>
            <person name="Bhatnagar D."/>
            <person name="Cleveland T.E."/>
            <person name="Bennett J.W."/>
            <person name="Nierman W.C."/>
        </authorList>
    </citation>
    <scope>NUCLEOTIDE SEQUENCE [LARGE SCALE GENOMIC DNA]</scope>
    <source>
        <strain evidence="3">ATCC 56775 / NRRL 5862 / SRRC 143 / SU-1</strain>
    </source>
</reference>
<dbReference type="OrthoDB" id="3497702at2759"/>
<dbReference type="AlphaFoldDB" id="A0A0F0ICX0"/>
<evidence type="ECO:0000313" key="3">
    <source>
        <dbReference type="Proteomes" id="UP000033540"/>
    </source>
</evidence>
<feature type="chain" id="PRO_5002443219" evidence="1">
    <location>
        <begin position="21"/>
        <end position="128"/>
    </location>
</feature>
<dbReference type="Proteomes" id="UP000033540">
    <property type="component" value="Unassembled WGS sequence"/>
</dbReference>
<accession>A0A0F0ICX0</accession>